<dbReference type="STRING" id="83767.SAMN05660652_03413"/>
<dbReference type="AlphaFoldDB" id="A0A1G8KFE0"/>
<organism evidence="3 4">
    <name type="scientific">Propionivibrio dicarboxylicus</name>
    <dbReference type="NCBI Taxonomy" id="83767"/>
    <lineage>
        <taxon>Bacteria</taxon>
        <taxon>Pseudomonadati</taxon>
        <taxon>Pseudomonadota</taxon>
        <taxon>Betaproteobacteria</taxon>
        <taxon>Rhodocyclales</taxon>
        <taxon>Rhodocyclaceae</taxon>
        <taxon>Propionivibrio</taxon>
    </lineage>
</organism>
<sequence length="265" mass="29418">MRGGERYETMVKRIGTALVALMIALCCMGRLAWAGELLVVTDENLPPFSFVRDGKAVGVDVDMLRRAAEKAGVNVRVEVFPWKRVLYLLENGGAQWAMPLFRTPEREQVSSFIAPLHFSTMGVFVRRGGEFPFASLDDLNGKRLGYNRGYALPPDLNEAVRQGRVKLEEVASTAQNVEKLLAGRIDCFVANVESVQFTLAGVAARQDIVLLPKRLWERRPAYLVIARAAENKASMAQVASLRQALESLHRDGSYAKILAHYTQAP</sequence>
<dbReference type="Pfam" id="PF00497">
    <property type="entry name" value="SBP_bac_3"/>
    <property type="match status" value="1"/>
</dbReference>
<dbReference type="SUPFAM" id="SSF53850">
    <property type="entry name" value="Periplasmic binding protein-like II"/>
    <property type="match status" value="1"/>
</dbReference>
<accession>A0A1G8KFE0</accession>
<dbReference type="EMBL" id="FNCY01000018">
    <property type="protein sequence ID" value="SDI42163.1"/>
    <property type="molecule type" value="Genomic_DNA"/>
</dbReference>
<protein>
    <submittedName>
        <fullName evidence="3">Amino acid ABC transporter substrate-binding protein, PAAT family</fullName>
    </submittedName>
</protein>
<dbReference type="InterPro" id="IPR001638">
    <property type="entry name" value="Solute-binding_3/MltF_N"/>
</dbReference>
<dbReference type="PANTHER" id="PTHR35936:SF25">
    <property type="entry name" value="ABC TRANSPORTER SUBSTRATE-BINDING PROTEIN"/>
    <property type="match status" value="1"/>
</dbReference>
<evidence type="ECO:0000256" key="1">
    <source>
        <dbReference type="ARBA" id="ARBA00022729"/>
    </source>
</evidence>
<keyword evidence="4" id="KW-1185">Reference proteome</keyword>
<dbReference type="Proteomes" id="UP000198607">
    <property type="component" value="Unassembled WGS sequence"/>
</dbReference>
<keyword evidence="1" id="KW-0732">Signal</keyword>
<gene>
    <name evidence="3" type="ORF">SAMN05660652_03413</name>
</gene>
<evidence type="ECO:0000313" key="4">
    <source>
        <dbReference type="Proteomes" id="UP000198607"/>
    </source>
</evidence>
<dbReference type="Gene3D" id="3.40.190.10">
    <property type="entry name" value="Periplasmic binding protein-like II"/>
    <property type="match status" value="2"/>
</dbReference>
<evidence type="ECO:0000259" key="2">
    <source>
        <dbReference type="SMART" id="SM00062"/>
    </source>
</evidence>
<dbReference type="PANTHER" id="PTHR35936">
    <property type="entry name" value="MEMBRANE-BOUND LYTIC MUREIN TRANSGLYCOSYLASE F"/>
    <property type="match status" value="1"/>
</dbReference>
<evidence type="ECO:0000313" key="3">
    <source>
        <dbReference type="EMBL" id="SDI42163.1"/>
    </source>
</evidence>
<name>A0A1G8KFE0_9RHOO</name>
<proteinExistence type="predicted"/>
<dbReference type="SMART" id="SM00062">
    <property type="entry name" value="PBPb"/>
    <property type="match status" value="1"/>
</dbReference>
<feature type="domain" description="Solute-binding protein family 3/N-terminal" evidence="2">
    <location>
        <begin position="36"/>
        <end position="265"/>
    </location>
</feature>
<reference evidence="3 4" key="1">
    <citation type="submission" date="2016-10" db="EMBL/GenBank/DDBJ databases">
        <authorList>
            <person name="de Groot N.N."/>
        </authorList>
    </citation>
    <scope>NUCLEOTIDE SEQUENCE [LARGE SCALE GENOMIC DNA]</scope>
    <source>
        <strain evidence="3 4">DSM 5885</strain>
    </source>
</reference>